<accession>A0ABM0K3K8</accession>
<dbReference type="SMART" id="SM00255">
    <property type="entry name" value="TIR"/>
    <property type="match status" value="1"/>
</dbReference>
<sequence length="1363" mass="152877">MWMSRLVLLSGLLAAAHPALGGSERPACELAHCMCTDRNPAQIHHGGQDGRRNGDLYDVTCFVSSVSPYEATISSLPSDISSLHLDCNVLDKESSLTSGFFERFSSLQYLTISGCKIASLDRRSFSGLQKLSSLVISKCILPEVDTTILHELQALEQLSIVSSGLRVFPNISHLTNLQYVNVSHNDLEWMELVSEGETVDLKAHEYGSYPMFTNMTLLDISYNKIKTFPVDLISSTPNLEKFLLKNNCIQNISFPGYVKLSSLKVLDARENNLEIVQFESISSACHLHQLRLEGNGVPLNYEGISSLGDLEELRLRNFAVNDTIWDSLNATTLYKLDLVGNSLETVNVSRMPSLAILLIGNNLVSYLDQSTFMQQSNLIALNASHNDISYLPNGVFSQTLNLLAVDLSHNKLTDLGPDSLEGLQHLVHIDLSHNAIQRLPYSVFRDLRSLQGLKIEGNQLKFLPSFSNLGSLLTLNVSENQLIVLRFSDLRGLSSLQWLHANDNNITSLPTGLLSNSPHLLQADFHNNKISFVGSFEAHPSLAVLRLDDNLIPDYDGESPFVNLPALAYLFLDGNKLTTLRPRMFPVSVQYLILDRNDLSSVLMDSLDTLPHLVRVSLMQNNYVLSLPAWSVNKFNKHSPKPIFDLGFSVLRCDCFMAYLKAWAEDRYTTSFLSLFYPEFHNLHLAYCVTPFMKKGEYRPFPEVSISEFACEYNETWCDIFCKCCSTLKNCSCAFTCPTGCWCAYAGAAYKKRYVHIRCEGRQFRQVPDNIPSRTTHLRLDGNKLTHIKAIDLSHLRDTEDIFLNGSSIESIENGTFENITDLLTLRLNDNLLVSVDSNLFGNMSQLLTLYLHNNMIAYIEMSAFDGMSSLQILTMHNNKLTKMDQLPSLPEITAITLSSNPWSCDCSAGDTVFQFVYSFNDAILDRAEMCCAETFPDQIASSSLPTVPEFQKDNQTTTRHAGSNFSELHVSSNQLSDCRLVINYNYIDACSQPGSTGRAARGSSSYETPPIVVALSTATVILSVIAAVVVVALWKRHELQAWMFVKLGVRMFDKKAVLDKEGAGALRPFDAFISYSSNDDEFVDTTLLPALERGDRHYRVCVHYRDFPVGAQITDTIGSAIGKSSRTILLLSRNFLESEWCRFEFQMAHLHILREGAERLIIVLLEDIPEEMLDPDLKVHMKAKSFLRYSDPWFWEKLYFALPDVPEGGRADDHDVFRGMRILAGERNDRARAKDRLGKVEGQHNDGVAFERSTKSCGGMNVGLDEGQAQMDLKEGQAQIDLKEGQTQMELEKDQAQMALKEGQAHMTLDEGQAQMALNENQVKLAVNENHVNMAFSHDDFHNFKEDDDEETTPVVRTESLY</sequence>
<protein>
    <submittedName>
        <fullName evidence="16 17">Toll-like receptor Tollo</fullName>
    </submittedName>
</protein>
<keyword evidence="4 12" id="KW-0812">Transmembrane</keyword>
<reference evidence="16 17" key="1">
    <citation type="submission" date="2025-05" db="UniProtKB">
        <authorList>
            <consortium name="RefSeq"/>
        </authorList>
    </citation>
    <scope>IDENTIFICATION</scope>
</reference>
<dbReference type="Pfam" id="PF13855">
    <property type="entry name" value="LRR_8"/>
    <property type="match status" value="2"/>
</dbReference>
<keyword evidence="9" id="KW-0675">Receptor</keyword>
<evidence type="ECO:0000313" key="17">
    <source>
        <dbReference type="RefSeq" id="XP_005107957.1"/>
    </source>
</evidence>
<comment type="subcellular location">
    <subcellularLocation>
        <location evidence="1">Membrane</location>
        <topology evidence="1">Single-pass membrane protein</topology>
    </subcellularLocation>
</comment>
<evidence type="ECO:0000256" key="11">
    <source>
        <dbReference type="SAM" id="MobiDB-lite"/>
    </source>
</evidence>
<evidence type="ECO:0000256" key="2">
    <source>
        <dbReference type="ARBA" id="ARBA00009634"/>
    </source>
</evidence>
<dbReference type="Pfam" id="PF13676">
    <property type="entry name" value="TIR_2"/>
    <property type="match status" value="1"/>
</dbReference>
<keyword evidence="8 12" id="KW-0472">Membrane</keyword>
<dbReference type="InterPro" id="IPR000157">
    <property type="entry name" value="TIR_dom"/>
</dbReference>
<comment type="similarity">
    <text evidence="2">Belongs to the Toll-like receptor family.</text>
</comment>
<evidence type="ECO:0000313" key="15">
    <source>
        <dbReference type="Proteomes" id="UP000694888"/>
    </source>
</evidence>
<evidence type="ECO:0000256" key="6">
    <source>
        <dbReference type="ARBA" id="ARBA00022737"/>
    </source>
</evidence>
<dbReference type="InterPro" id="IPR035897">
    <property type="entry name" value="Toll_tir_struct_dom_sf"/>
</dbReference>
<evidence type="ECO:0000256" key="9">
    <source>
        <dbReference type="ARBA" id="ARBA00023170"/>
    </source>
</evidence>
<dbReference type="SUPFAM" id="SSF52058">
    <property type="entry name" value="L domain-like"/>
    <property type="match status" value="3"/>
</dbReference>
<dbReference type="PANTHER" id="PTHR24365">
    <property type="entry name" value="TOLL-LIKE RECEPTOR"/>
    <property type="match status" value="1"/>
</dbReference>
<evidence type="ECO:0000256" key="4">
    <source>
        <dbReference type="ARBA" id="ARBA00022692"/>
    </source>
</evidence>
<feature type="region of interest" description="Disordered" evidence="11">
    <location>
        <begin position="1343"/>
        <end position="1363"/>
    </location>
</feature>
<feature type="domain" description="TIR" evidence="14">
    <location>
        <begin position="1068"/>
        <end position="1203"/>
    </location>
</feature>
<dbReference type="PROSITE" id="PS50104">
    <property type="entry name" value="TIR"/>
    <property type="match status" value="1"/>
</dbReference>
<evidence type="ECO:0000259" key="14">
    <source>
        <dbReference type="PROSITE" id="PS50104"/>
    </source>
</evidence>
<gene>
    <name evidence="16 17" type="primary">LOC101850363</name>
</gene>
<evidence type="ECO:0000256" key="12">
    <source>
        <dbReference type="SAM" id="Phobius"/>
    </source>
</evidence>
<keyword evidence="3" id="KW-0433">Leucine-rich repeat</keyword>
<dbReference type="Proteomes" id="UP000694888">
    <property type="component" value="Unplaced"/>
</dbReference>
<keyword evidence="6" id="KW-0677">Repeat</keyword>
<dbReference type="PANTHER" id="PTHR24365:SF541">
    <property type="entry name" value="PROTEIN TOLL-RELATED"/>
    <property type="match status" value="1"/>
</dbReference>
<dbReference type="InterPro" id="IPR001611">
    <property type="entry name" value="Leu-rich_rpt"/>
</dbReference>
<dbReference type="PROSITE" id="PS51450">
    <property type="entry name" value="LRR"/>
    <property type="match status" value="1"/>
</dbReference>
<evidence type="ECO:0000256" key="5">
    <source>
        <dbReference type="ARBA" id="ARBA00022729"/>
    </source>
</evidence>
<keyword evidence="15" id="KW-1185">Reference proteome</keyword>
<name>A0ABM0K3K8_APLCA</name>
<keyword evidence="10" id="KW-0325">Glycoprotein</keyword>
<dbReference type="RefSeq" id="XP_005107957.1">
    <property type="nucleotide sequence ID" value="XM_005107900.3"/>
</dbReference>
<evidence type="ECO:0000256" key="3">
    <source>
        <dbReference type="ARBA" id="ARBA00022614"/>
    </source>
</evidence>
<dbReference type="SMART" id="SM00364">
    <property type="entry name" value="LRR_BAC"/>
    <property type="match status" value="5"/>
</dbReference>
<dbReference type="Gene3D" id="3.80.10.10">
    <property type="entry name" value="Ribonuclease Inhibitor"/>
    <property type="match status" value="4"/>
</dbReference>
<evidence type="ECO:0000313" key="16">
    <source>
        <dbReference type="RefSeq" id="XP_005107956.1"/>
    </source>
</evidence>
<keyword evidence="7 12" id="KW-1133">Transmembrane helix</keyword>
<dbReference type="SMART" id="SM00369">
    <property type="entry name" value="LRR_TYP"/>
    <property type="match status" value="15"/>
</dbReference>
<dbReference type="InterPro" id="IPR032675">
    <property type="entry name" value="LRR_dom_sf"/>
</dbReference>
<proteinExistence type="inferred from homology"/>
<evidence type="ECO:0000256" key="7">
    <source>
        <dbReference type="ARBA" id="ARBA00022989"/>
    </source>
</evidence>
<evidence type="ECO:0000256" key="13">
    <source>
        <dbReference type="SAM" id="SignalP"/>
    </source>
</evidence>
<dbReference type="SUPFAM" id="SSF52200">
    <property type="entry name" value="Toll/Interleukin receptor TIR domain"/>
    <property type="match status" value="1"/>
</dbReference>
<feature type="chain" id="PRO_5045021127" evidence="13">
    <location>
        <begin position="22"/>
        <end position="1363"/>
    </location>
</feature>
<dbReference type="Gene3D" id="3.40.50.10140">
    <property type="entry name" value="Toll/interleukin-1 receptor homology (TIR) domain"/>
    <property type="match status" value="1"/>
</dbReference>
<evidence type="ECO:0000256" key="1">
    <source>
        <dbReference type="ARBA" id="ARBA00004167"/>
    </source>
</evidence>
<organism evidence="15 16">
    <name type="scientific">Aplysia californica</name>
    <name type="common">California sea hare</name>
    <dbReference type="NCBI Taxonomy" id="6500"/>
    <lineage>
        <taxon>Eukaryota</taxon>
        <taxon>Metazoa</taxon>
        <taxon>Spiralia</taxon>
        <taxon>Lophotrochozoa</taxon>
        <taxon>Mollusca</taxon>
        <taxon>Gastropoda</taxon>
        <taxon>Heterobranchia</taxon>
        <taxon>Euthyneura</taxon>
        <taxon>Tectipleura</taxon>
        <taxon>Aplysiida</taxon>
        <taxon>Aplysioidea</taxon>
        <taxon>Aplysiidae</taxon>
        <taxon>Aplysia</taxon>
    </lineage>
</organism>
<dbReference type="GeneID" id="101850363"/>
<dbReference type="PRINTS" id="PR01537">
    <property type="entry name" value="INTRLKN1R1F"/>
</dbReference>
<dbReference type="InterPro" id="IPR003591">
    <property type="entry name" value="Leu-rich_rpt_typical-subtyp"/>
</dbReference>
<keyword evidence="5 13" id="KW-0732">Signal</keyword>
<evidence type="ECO:0000256" key="8">
    <source>
        <dbReference type="ARBA" id="ARBA00023136"/>
    </source>
</evidence>
<feature type="transmembrane region" description="Helical" evidence="12">
    <location>
        <begin position="1012"/>
        <end position="1035"/>
    </location>
</feature>
<dbReference type="RefSeq" id="XP_005107956.1">
    <property type="nucleotide sequence ID" value="XM_005107899.2"/>
</dbReference>
<feature type="signal peptide" evidence="13">
    <location>
        <begin position="1"/>
        <end position="21"/>
    </location>
</feature>
<evidence type="ECO:0000256" key="10">
    <source>
        <dbReference type="ARBA" id="ARBA00023180"/>
    </source>
</evidence>